<name>A0A2Z4FNG0_9DELT</name>
<dbReference type="SUPFAM" id="SSF48371">
    <property type="entry name" value="ARM repeat"/>
    <property type="match status" value="1"/>
</dbReference>
<evidence type="ECO:0000313" key="3">
    <source>
        <dbReference type="EMBL" id="AWV90519.1"/>
    </source>
</evidence>
<keyword evidence="4" id="KW-1185">Reference proteome</keyword>
<evidence type="ECO:0000256" key="2">
    <source>
        <dbReference type="SAM" id="SignalP"/>
    </source>
</evidence>
<dbReference type="EMBL" id="CP030032">
    <property type="protein sequence ID" value="AWV90519.1"/>
    <property type="molecule type" value="Genomic_DNA"/>
</dbReference>
<dbReference type="OrthoDB" id="9989949at2"/>
<evidence type="ECO:0000313" key="4">
    <source>
        <dbReference type="Proteomes" id="UP000249799"/>
    </source>
</evidence>
<dbReference type="Proteomes" id="UP000249799">
    <property type="component" value="Chromosome"/>
</dbReference>
<organism evidence="3 4">
    <name type="scientific">Bradymonas sediminis</name>
    <dbReference type="NCBI Taxonomy" id="1548548"/>
    <lineage>
        <taxon>Bacteria</taxon>
        <taxon>Deltaproteobacteria</taxon>
        <taxon>Bradymonadales</taxon>
        <taxon>Bradymonadaceae</taxon>
        <taxon>Bradymonas</taxon>
    </lineage>
</organism>
<accession>A0A2Z4FNG0</accession>
<feature type="compositionally biased region" description="Polar residues" evidence="1">
    <location>
        <begin position="47"/>
        <end position="59"/>
    </location>
</feature>
<protein>
    <submittedName>
        <fullName evidence="3">Uncharacterized protein</fullName>
    </submittedName>
</protein>
<proteinExistence type="predicted"/>
<gene>
    <name evidence="3" type="ORF">DN745_14760</name>
</gene>
<evidence type="ECO:0000256" key="1">
    <source>
        <dbReference type="SAM" id="MobiDB-lite"/>
    </source>
</evidence>
<feature type="region of interest" description="Disordered" evidence="1">
    <location>
        <begin position="29"/>
        <end position="63"/>
    </location>
</feature>
<reference evidence="3 4" key="1">
    <citation type="submission" date="2018-06" db="EMBL/GenBank/DDBJ databases">
        <title>Lujinxingia sediminis gen. nov. sp. nov., a new facultative anaerobic member of the class Deltaproteobacteria, and proposal of Lujinxingaceae fam. nov.</title>
        <authorList>
            <person name="Guo L.-Y."/>
            <person name="Li C.-M."/>
            <person name="Wang S."/>
            <person name="Du Z.-J."/>
        </authorList>
    </citation>
    <scope>NUCLEOTIDE SEQUENCE [LARGE SCALE GENOMIC DNA]</scope>
    <source>
        <strain evidence="3 4">FA350</strain>
    </source>
</reference>
<feature type="chain" id="PRO_5043713946" evidence="2">
    <location>
        <begin position="27"/>
        <end position="214"/>
    </location>
</feature>
<dbReference type="RefSeq" id="WP_111336009.1">
    <property type="nucleotide sequence ID" value="NZ_CP030032.1"/>
</dbReference>
<dbReference type="KEGG" id="bsed:DN745_14760"/>
<dbReference type="AlphaFoldDB" id="A0A2Z4FNG0"/>
<dbReference type="InterPro" id="IPR011989">
    <property type="entry name" value="ARM-like"/>
</dbReference>
<keyword evidence="2" id="KW-0732">Signal</keyword>
<feature type="signal peptide" evidence="2">
    <location>
        <begin position="1"/>
        <end position="26"/>
    </location>
</feature>
<dbReference type="Gene3D" id="1.25.10.10">
    <property type="entry name" value="Leucine-rich Repeat Variant"/>
    <property type="match status" value="1"/>
</dbReference>
<sequence>MHILRRHHFPILLSLAGLLFCTPALAQSMDPGAQSTSPRPIPLQPGTPEQSGKTGNTPTVDPHDQARVLLSGYHNIPPKAAFDSNLKQPQQVLMDVAQGENTLPLQRQRAVEALAYYADAKVEGLYRSLLEDKKSPEMLRHRVMGLLAVNFPKTALPTLEPYLAHSDLQFRLSAIDAIRRIPGDAALQTLQRASKSETHKVAQKRLAQYLRTTR</sequence>
<dbReference type="InterPro" id="IPR016024">
    <property type="entry name" value="ARM-type_fold"/>
</dbReference>
<dbReference type="Pfam" id="PF13646">
    <property type="entry name" value="HEAT_2"/>
    <property type="match status" value="1"/>
</dbReference>